<evidence type="ECO:0000256" key="9">
    <source>
        <dbReference type="RuleBase" id="RU003780"/>
    </source>
</evidence>
<dbReference type="SUPFAM" id="SSF52141">
    <property type="entry name" value="Uracil-DNA glycosylase-like"/>
    <property type="match status" value="1"/>
</dbReference>
<dbReference type="GO" id="GO:0097510">
    <property type="term" value="P:base-excision repair, AP site formation via deaminated base removal"/>
    <property type="evidence" value="ECO:0007669"/>
    <property type="project" value="TreeGrafter"/>
</dbReference>
<evidence type="ECO:0000256" key="3">
    <source>
        <dbReference type="ARBA" id="ARBA00012030"/>
    </source>
</evidence>
<evidence type="ECO:0000313" key="11">
    <source>
        <dbReference type="EMBL" id="KAG8194461.1"/>
    </source>
</evidence>
<dbReference type="PROSITE" id="PS00130">
    <property type="entry name" value="U_DNA_GLYCOSYLASE"/>
    <property type="match status" value="1"/>
</dbReference>
<dbReference type="SMART" id="SM00986">
    <property type="entry name" value="UDG"/>
    <property type="match status" value="1"/>
</dbReference>
<keyword evidence="7" id="KW-0496">Mitochondrion</keyword>
<comment type="similarity">
    <text evidence="2 7 9">Belongs to the uracil-DNA glycosylase (UDG) superfamily. UNG family.</text>
</comment>
<dbReference type="AlphaFoldDB" id="A0AAV6VFG2"/>
<evidence type="ECO:0000259" key="10">
    <source>
        <dbReference type="SMART" id="SM00986"/>
    </source>
</evidence>
<protein>
    <recommendedName>
        <fullName evidence="3 7">Uracil-DNA glycosylase</fullName>
        <shortName evidence="7">UDG</shortName>
        <ecNumber evidence="3 7">3.2.2.27</ecNumber>
    </recommendedName>
</protein>
<dbReference type="GO" id="GO:0004844">
    <property type="term" value="F:uracil DNA N-glycosylase activity"/>
    <property type="evidence" value="ECO:0007669"/>
    <property type="project" value="UniProtKB-UniRule"/>
</dbReference>
<proteinExistence type="inferred from homology"/>
<dbReference type="NCBIfam" id="TIGR00628">
    <property type="entry name" value="ung"/>
    <property type="match status" value="1"/>
</dbReference>
<dbReference type="HAMAP" id="MF_00148">
    <property type="entry name" value="UDG"/>
    <property type="match status" value="1"/>
</dbReference>
<dbReference type="InterPro" id="IPR005122">
    <property type="entry name" value="Uracil-DNA_glycosylase-like"/>
</dbReference>
<evidence type="ECO:0000256" key="8">
    <source>
        <dbReference type="PROSITE-ProRule" id="PRU10072"/>
    </source>
</evidence>
<name>A0AAV6VFG2_9ARAC</name>
<dbReference type="SMART" id="SM00987">
    <property type="entry name" value="UreE_C"/>
    <property type="match status" value="1"/>
</dbReference>
<feature type="active site" description="Proton acceptor" evidence="7 8">
    <location>
        <position position="164"/>
    </location>
</feature>
<dbReference type="GO" id="GO:0005634">
    <property type="term" value="C:nucleus"/>
    <property type="evidence" value="ECO:0007669"/>
    <property type="project" value="UniProtKB-SubCell"/>
</dbReference>
<accession>A0AAV6VFG2</accession>
<evidence type="ECO:0000256" key="2">
    <source>
        <dbReference type="ARBA" id="ARBA00008184"/>
    </source>
</evidence>
<dbReference type="GO" id="GO:0005739">
    <property type="term" value="C:mitochondrion"/>
    <property type="evidence" value="ECO:0007669"/>
    <property type="project" value="UniProtKB-SubCell"/>
</dbReference>
<comment type="caution">
    <text evidence="11">The sequence shown here is derived from an EMBL/GenBank/DDBJ whole genome shotgun (WGS) entry which is preliminary data.</text>
</comment>
<dbReference type="InterPro" id="IPR018085">
    <property type="entry name" value="Ura-DNA_Glyclase_AS"/>
</dbReference>
<dbReference type="NCBIfam" id="NF003588">
    <property type="entry name" value="PRK05254.1-1"/>
    <property type="match status" value="1"/>
</dbReference>
<comment type="subcellular location">
    <subcellularLocation>
        <location evidence="7">Mitochondrion</location>
    </subcellularLocation>
    <subcellularLocation>
        <location evidence="7">Nucleus</location>
    </subcellularLocation>
</comment>
<organism evidence="11 12">
    <name type="scientific">Oedothorax gibbosus</name>
    <dbReference type="NCBI Taxonomy" id="931172"/>
    <lineage>
        <taxon>Eukaryota</taxon>
        <taxon>Metazoa</taxon>
        <taxon>Ecdysozoa</taxon>
        <taxon>Arthropoda</taxon>
        <taxon>Chelicerata</taxon>
        <taxon>Arachnida</taxon>
        <taxon>Araneae</taxon>
        <taxon>Araneomorphae</taxon>
        <taxon>Entelegynae</taxon>
        <taxon>Araneoidea</taxon>
        <taxon>Linyphiidae</taxon>
        <taxon>Erigoninae</taxon>
        <taxon>Oedothorax</taxon>
    </lineage>
</organism>
<reference evidence="11 12" key="1">
    <citation type="journal article" date="2022" name="Nat. Ecol. Evol.">
        <title>A masculinizing supergene underlies an exaggerated male reproductive morph in a spider.</title>
        <authorList>
            <person name="Hendrickx F."/>
            <person name="De Corte Z."/>
            <person name="Sonet G."/>
            <person name="Van Belleghem S.M."/>
            <person name="Kostlbacher S."/>
            <person name="Vangestel C."/>
        </authorList>
    </citation>
    <scope>NUCLEOTIDE SEQUENCE [LARGE SCALE GENOMIC DNA]</scope>
    <source>
        <strain evidence="11">W744_W776</strain>
    </source>
</reference>
<evidence type="ECO:0000313" key="12">
    <source>
        <dbReference type="Proteomes" id="UP000827092"/>
    </source>
</evidence>
<comment type="function">
    <text evidence="7 9">Excises uracil residues from the DNA which can arise as a result of misincorporation of dUMP residues by DNA polymerase or due to deamination of cytosine.</text>
</comment>
<dbReference type="FunFam" id="3.40.470.10:FF:000001">
    <property type="entry name" value="Uracil-DNA glycosylase"/>
    <property type="match status" value="1"/>
</dbReference>
<feature type="domain" description="Uracil-DNA glycosylase-like" evidence="10">
    <location>
        <begin position="149"/>
        <end position="310"/>
    </location>
</feature>
<dbReference type="PANTHER" id="PTHR11264:SF0">
    <property type="entry name" value="URACIL-DNA GLYCOSYLASE"/>
    <property type="match status" value="1"/>
</dbReference>
<dbReference type="NCBIfam" id="NF003589">
    <property type="entry name" value="PRK05254.1-2"/>
    <property type="match status" value="1"/>
</dbReference>
<evidence type="ECO:0000256" key="4">
    <source>
        <dbReference type="ARBA" id="ARBA00022763"/>
    </source>
</evidence>
<gene>
    <name evidence="11" type="ORF">JTE90_011067</name>
</gene>
<evidence type="ECO:0000256" key="6">
    <source>
        <dbReference type="ARBA" id="ARBA00023204"/>
    </source>
</evidence>
<dbReference type="CDD" id="cd10027">
    <property type="entry name" value="UDG-F1-like"/>
    <property type="match status" value="1"/>
</dbReference>
<dbReference type="Proteomes" id="UP000827092">
    <property type="component" value="Unassembled WGS sequence"/>
</dbReference>
<keyword evidence="4 7" id="KW-0227">DNA damage</keyword>
<dbReference type="EC" id="3.2.2.27" evidence="3 7"/>
<dbReference type="Pfam" id="PF03167">
    <property type="entry name" value="UDG"/>
    <property type="match status" value="1"/>
</dbReference>
<dbReference type="EMBL" id="JAFNEN010000103">
    <property type="protein sequence ID" value="KAG8194461.1"/>
    <property type="molecule type" value="Genomic_DNA"/>
</dbReference>
<keyword evidence="7" id="KW-0539">Nucleus</keyword>
<evidence type="ECO:0000256" key="5">
    <source>
        <dbReference type="ARBA" id="ARBA00022801"/>
    </source>
</evidence>
<keyword evidence="6 7" id="KW-0234">DNA repair</keyword>
<sequence length="324" mass="36509">MSSVIGQTWEEALSKEFSKPKFIEANVTCERFIFNQIVQDASQAFEEFYTDLLTKSQSCEFATLKDSLIKDQIVIGVYGDSDRGNLLLVDDLTLDAAVKFCRAAEQPRSHLSSLKADSVQFDLLTKFLEAERRSYTIYPPKEHVYEWTRHSNISDVKVVILGQDPYHGPNQAHGLAFSVPKGVAIPKSLINIFGELKKDIPDFVKPSHGCLIGWAAQGVLLLNTVLTVRASSANSHKNKGWELFTDAVIRWISDNLSNVIFLLWGDNAKVKSSLICKEKHLILTAPHPSPLSAYRGFFGCQHFSKTNNYLIKCNRKPIDWKYLP</sequence>
<dbReference type="NCBIfam" id="NF003592">
    <property type="entry name" value="PRK05254.1-5"/>
    <property type="match status" value="1"/>
</dbReference>
<dbReference type="InterPro" id="IPR036895">
    <property type="entry name" value="Uracil-DNA_glycosylase-like_sf"/>
</dbReference>
<comment type="catalytic activity">
    <reaction evidence="1 7 9">
        <text>Hydrolyzes single-stranded DNA or mismatched double-stranded DNA and polynucleotides, releasing free uracil.</text>
        <dbReference type="EC" id="3.2.2.27"/>
    </reaction>
</comment>
<dbReference type="Gene3D" id="3.40.470.10">
    <property type="entry name" value="Uracil-DNA glycosylase-like domain"/>
    <property type="match status" value="1"/>
</dbReference>
<evidence type="ECO:0000256" key="1">
    <source>
        <dbReference type="ARBA" id="ARBA00001400"/>
    </source>
</evidence>
<dbReference type="PANTHER" id="PTHR11264">
    <property type="entry name" value="URACIL-DNA GLYCOSYLASE"/>
    <property type="match status" value="1"/>
</dbReference>
<keyword evidence="5 7" id="KW-0378">Hydrolase</keyword>
<keyword evidence="12" id="KW-1185">Reference proteome</keyword>
<evidence type="ECO:0000256" key="7">
    <source>
        <dbReference type="HAMAP-Rule" id="MF_03166"/>
    </source>
</evidence>
<dbReference type="InterPro" id="IPR002043">
    <property type="entry name" value="UDG_fam1"/>
</dbReference>
<dbReference type="NCBIfam" id="NF003591">
    <property type="entry name" value="PRK05254.1-4"/>
    <property type="match status" value="1"/>
</dbReference>